<gene>
    <name evidence="2" type="ORF">MSHOH_2067</name>
</gene>
<dbReference type="PANTHER" id="PTHR10098:SF108">
    <property type="entry name" value="TETRATRICOPEPTIDE REPEAT PROTEIN 28"/>
    <property type="match status" value="1"/>
</dbReference>
<dbReference type="Pfam" id="PF13181">
    <property type="entry name" value="TPR_8"/>
    <property type="match status" value="1"/>
</dbReference>
<name>A0A0E3WVV7_9EURY</name>
<dbReference type="Pfam" id="PF13424">
    <property type="entry name" value="TPR_12"/>
    <property type="match status" value="1"/>
</dbReference>
<organism evidence="2 3">
    <name type="scientific">Methanosarcina horonobensis HB-1 = JCM 15518</name>
    <dbReference type="NCBI Taxonomy" id="1434110"/>
    <lineage>
        <taxon>Archaea</taxon>
        <taxon>Methanobacteriati</taxon>
        <taxon>Methanobacteriota</taxon>
        <taxon>Stenosarchaea group</taxon>
        <taxon>Methanomicrobia</taxon>
        <taxon>Methanosarcinales</taxon>
        <taxon>Methanosarcinaceae</taxon>
        <taxon>Methanosarcina</taxon>
    </lineage>
</organism>
<dbReference type="SUPFAM" id="SSF48452">
    <property type="entry name" value="TPR-like"/>
    <property type="match status" value="2"/>
</dbReference>
<dbReference type="EMBL" id="CP009516">
    <property type="protein sequence ID" value="AKB78550.1"/>
    <property type="molecule type" value="Genomic_DNA"/>
</dbReference>
<dbReference type="InterPro" id="IPR011990">
    <property type="entry name" value="TPR-like_helical_dom_sf"/>
</dbReference>
<keyword evidence="3" id="KW-1185">Reference proteome</keyword>
<evidence type="ECO:0000313" key="2">
    <source>
        <dbReference type="EMBL" id="AKB78550.1"/>
    </source>
</evidence>
<dbReference type="PANTHER" id="PTHR10098">
    <property type="entry name" value="RAPSYN-RELATED"/>
    <property type="match status" value="1"/>
</dbReference>
<dbReference type="Gene3D" id="1.25.40.10">
    <property type="entry name" value="Tetratricopeptide repeat domain"/>
    <property type="match status" value="3"/>
</dbReference>
<dbReference type="STRING" id="1434110.MSHOH_2067"/>
<keyword evidence="1" id="KW-0802">TPR repeat</keyword>
<dbReference type="PATRIC" id="fig|1434110.4.peg.2627"/>
<reference evidence="2 3" key="1">
    <citation type="submission" date="2014-07" db="EMBL/GenBank/DDBJ databases">
        <title>Methanogenic archaea and the global carbon cycle.</title>
        <authorList>
            <person name="Henriksen J.R."/>
            <person name="Luke J."/>
            <person name="Reinhart S."/>
            <person name="Benedict M.N."/>
            <person name="Youngblut N.D."/>
            <person name="Metcalf M.E."/>
            <person name="Whitaker R.J."/>
            <person name="Metcalf W.W."/>
        </authorList>
    </citation>
    <scope>NUCLEOTIDE SEQUENCE [LARGE SCALE GENOMIC DNA]</scope>
    <source>
        <strain evidence="2 3">HB-1</strain>
    </source>
</reference>
<dbReference type="PROSITE" id="PS50005">
    <property type="entry name" value="TPR"/>
    <property type="match status" value="2"/>
</dbReference>
<evidence type="ECO:0000256" key="1">
    <source>
        <dbReference type="PROSITE-ProRule" id="PRU00339"/>
    </source>
</evidence>
<accession>A0A0E3WVV7</accession>
<feature type="repeat" description="TPR" evidence="1">
    <location>
        <begin position="338"/>
        <end position="371"/>
    </location>
</feature>
<dbReference type="AlphaFoldDB" id="A0A0E3WVV7"/>
<dbReference type="HOGENOM" id="CLU_502158_0_0_2"/>
<dbReference type="SMART" id="SM00028">
    <property type="entry name" value="TPR"/>
    <property type="match status" value="5"/>
</dbReference>
<dbReference type="InterPro" id="IPR029035">
    <property type="entry name" value="DHS-like_NAD/FAD-binding_dom"/>
</dbReference>
<feature type="repeat" description="TPR" evidence="1">
    <location>
        <begin position="380"/>
        <end position="413"/>
    </location>
</feature>
<proteinExistence type="predicted"/>
<dbReference type="SUPFAM" id="SSF52467">
    <property type="entry name" value="DHS-like NAD/FAD-binding domain"/>
    <property type="match status" value="1"/>
</dbReference>
<evidence type="ECO:0000313" key="3">
    <source>
        <dbReference type="Proteomes" id="UP000033101"/>
    </source>
</evidence>
<protein>
    <submittedName>
        <fullName evidence="2">Uncharacterized protein</fullName>
    </submittedName>
</protein>
<dbReference type="InterPro" id="IPR019734">
    <property type="entry name" value="TPR_rpt"/>
</dbReference>
<dbReference type="Gene3D" id="3.40.50.1220">
    <property type="entry name" value="TPP-binding domain"/>
    <property type="match status" value="1"/>
</dbReference>
<dbReference type="Proteomes" id="UP000033101">
    <property type="component" value="Chromosome"/>
</dbReference>
<dbReference type="KEGG" id="mhor:MSHOH_2067"/>
<dbReference type="Pfam" id="PF13289">
    <property type="entry name" value="SIR2_2"/>
    <property type="match status" value="1"/>
</dbReference>
<sequence>MLEKEDVEEIISSKMPFEYFVHNLASDADEKIFQIFRYGEPNTNHVLIAKLAKLGIVKTILTTNFDLLFEKALIKEGLEFVIHYDDDDFSKIDFKNKKGKLNLFKIHGSVERYDSLLNTVNKVGQGLTKNQKKIMDYVFLGGSHSKILVLGYSCSDKFDINPYLNNLLSKNKEVIFVKHKSLDEIISPKELTKIDVNNPFYNFDGICIKCNTDVFIKNLWKMYEKDIGNFIYLKRTVNWETHLKAWTRQINNNGVREIFAGKMFTSISNYQKAEKYFKKSIKISKRRKNSFGPHDCHLSLGFIFHMLHKLNEALFHYNKALEELNIYDNGYQLKAQRINCYVGIGTIYTELKDYVKAFENFNLAIKMYNSQEDSNLGVEANILMAIGNYYKELGDFDNALRNLKISLDIRTKNGELIGIARCYVSLGNLHKEKQPLESIEYFKKAMECFKELGMYNEVGICYSNLSAPYGFLNQVEIELSCLKEAEKIFVQLKNISNLMIVLNNIFIYASRENDHKLLKEYEEKINIVNSGKFYSLNQLNVY</sequence>